<gene>
    <name evidence="1" type="ORF">JX265_011934</name>
</gene>
<evidence type="ECO:0000313" key="2">
    <source>
        <dbReference type="Proteomes" id="UP000829685"/>
    </source>
</evidence>
<dbReference type="EMBL" id="JAFIMR010000047">
    <property type="protein sequence ID" value="KAI1856037.1"/>
    <property type="molecule type" value="Genomic_DNA"/>
</dbReference>
<accession>A0A9Q0AJ71</accession>
<proteinExistence type="predicted"/>
<sequence>MYVDGRGWVEGAARWAYYCPACQDHHETELLNQTLDKMRNAIHQRDAERKHQSKSQCEHWLERCCSMSTYTGTCCACADRRSGTRSELYPAYVDGEGWVTEATRWAYYCPGCKDFESSLNYTASVSTEAEPKLVVQAKPVDQSSTNRRFSGQCRHYATWKCSLTSTNGKCCACSDARQESKTGLYDAYVDGAGWVEEAARWASYCPGCVRNYGG</sequence>
<protein>
    <submittedName>
        <fullName evidence="1">Uncharacterized protein</fullName>
    </submittedName>
</protein>
<dbReference type="AlphaFoldDB" id="A0A9Q0AJ71"/>
<evidence type="ECO:0000313" key="1">
    <source>
        <dbReference type="EMBL" id="KAI1856037.1"/>
    </source>
</evidence>
<name>A0A9Q0AJ71_9PEZI</name>
<comment type="caution">
    <text evidence="1">The sequence shown here is derived from an EMBL/GenBank/DDBJ whole genome shotgun (WGS) entry which is preliminary data.</text>
</comment>
<reference evidence="1" key="1">
    <citation type="submission" date="2021-03" db="EMBL/GenBank/DDBJ databases">
        <title>Revisited historic fungal species revealed as producer of novel bioactive compounds through whole genome sequencing and comparative genomics.</title>
        <authorList>
            <person name="Vignolle G.A."/>
            <person name="Hochenegger N."/>
            <person name="Mach R.L."/>
            <person name="Mach-Aigner A.R."/>
            <person name="Javad Rahimi M."/>
            <person name="Salim K.A."/>
            <person name="Chan C.M."/>
            <person name="Lim L.B.L."/>
            <person name="Cai F."/>
            <person name="Druzhinina I.S."/>
            <person name="U'Ren J.M."/>
            <person name="Derntl C."/>
        </authorList>
    </citation>
    <scope>NUCLEOTIDE SEQUENCE</scope>
    <source>
        <strain evidence="1">TUCIM 5799</strain>
    </source>
</reference>
<dbReference type="Proteomes" id="UP000829685">
    <property type="component" value="Unassembled WGS sequence"/>
</dbReference>
<organism evidence="1 2">
    <name type="scientific">Neoarthrinium moseri</name>
    <dbReference type="NCBI Taxonomy" id="1658444"/>
    <lineage>
        <taxon>Eukaryota</taxon>
        <taxon>Fungi</taxon>
        <taxon>Dikarya</taxon>
        <taxon>Ascomycota</taxon>
        <taxon>Pezizomycotina</taxon>
        <taxon>Sordariomycetes</taxon>
        <taxon>Xylariomycetidae</taxon>
        <taxon>Amphisphaeriales</taxon>
        <taxon>Apiosporaceae</taxon>
        <taxon>Neoarthrinium</taxon>
    </lineage>
</organism>
<keyword evidence="2" id="KW-1185">Reference proteome</keyword>